<evidence type="ECO:0000313" key="5">
    <source>
        <dbReference type="EMBL" id="EIM56012.1"/>
    </source>
</evidence>
<organism evidence="5 6">
    <name type="scientific">Eubacterium cellulosolvens (strain ATCC 43171 / JCM 9499 / 6)</name>
    <name type="common">Cillobacterium cellulosolvens</name>
    <dbReference type="NCBI Taxonomy" id="633697"/>
    <lineage>
        <taxon>Bacteria</taxon>
        <taxon>Bacillati</taxon>
        <taxon>Bacillota</taxon>
        <taxon>Clostridia</taxon>
        <taxon>Eubacteriales</taxon>
        <taxon>Eubacteriaceae</taxon>
        <taxon>Eubacterium</taxon>
    </lineage>
</organism>
<dbReference type="GO" id="GO:0005737">
    <property type="term" value="C:cytoplasm"/>
    <property type="evidence" value="ECO:0007669"/>
    <property type="project" value="UniProtKB-SubCell"/>
</dbReference>
<evidence type="ECO:0000313" key="6">
    <source>
        <dbReference type="Proteomes" id="UP000005753"/>
    </source>
</evidence>
<gene>
    <name evidence="3" type="primary">acpP</name>
    <name evidence="5" type="ORF">EubceDRAFT1_0150</name>
</gene>
<comment type="subcellular location">
    <subcellularLocation>
        <location evidence="3">Cytoplasm</location>
    </subcellularLocation>
</comment>
<dbReference type="STRING" id="633697.EubceDRAFT1_0150"/>
<keyword evidence="3" id="KW-0276">Fatty acid metabolism</keyword>
<dbReference type="EMBL" id="CM001487">
    <property type="protein sequence ID" value="EIM56012.1"/>
    <property type="molecule type" value="Genomic_DNA"/>
</dbReference>
<dbReference type="HOGENOM" id="CLU_108696_5_0_9"/>
<keyword evidence="3" id="KW-0443">Lipid metabolism</keyword>
<feature type="modified residue" description="O-(pantetheine 4'-phosphoryl)serine" evidence="3">
    <location>
        <position position="34"/>
    </location>
</feature>
<keyword evidence="3" id="KW-0444">Lipid biosynthesis</keyword>
<dbReference type="PROSITE" id="PS50075">
    <property type="entry name" value="CARRIER"/>
    <property type="match status" value="1"/>
</dbReference>
<dbReference type="Gene3D" id="1.10.1200.10">
    <property type="entry name" value="ACP-like"/>
    <property type="match status" value="1"/>
</dbReference>
<dbReference type="UniPathway" id="UPA00094"/>
<reference evidence="5 6" key="1">
    <citation type="submission" date="2010-08" db="EMBL/GenBank/DDBJ databases">
        <authorList>
            <consortium name="US DOE Joint Genome Institute (JGI-PGF)"/>
            <person name="Lucas S."/>
            <person name="Copeland A."/>
            <person name="Lapidus A."/>
            <person name="Cheng J.-F."/>
            <person name="Bruce D."/>
            <person name="Goodwin L."/>
            <person name="Pitluck S."/>
            <person name="Land M.L."/>
            <person name="Hauser L."/>
            <person name="Chang Y.-J."/>
            <person name="Anderson I.J."/>
            <person name="Johnson E."/>
            <person name="Mulhopadhyay B."/>
            <person name="Kyrpides N."/>
            <person name="Woyke T.J."/>
        </authorList>
    </citation>
    <scope>NUCLEOTIDE SEQUENCE [LARGE SCALE GENOMIC DNA]</scope>
    <source>
        <strain evidence="5 6">6</strain>
    </source>
</reference>
<evidence type="ECO:0000256" key="1">
    <source>
        <dbReference type="ARBA" id="ARBA00022450"/>
    </source>
</evidence>
<feature type="domain" description="Carrier" evidence="4">
    <location>
        <begin position="1"/>
        <end position="74"/>
    </location>
</feature>
<comment type="similarity">
    <text evidence="3">Belongs to the acyl carrier protein (ACP) family.</text>
</comment>
<dbReference type="Pfam" id="PF00550">
    <property type="entry name" value="PP-binding"/>
    <property type="match status" value="1"/>
</dbReference>
<comment type="function">
    <text evidence="3">Carrier of the growing fatty acid chain in fatty acid biosynthesis.</text>
</comment>
<dbReference type="InterPro" id="IPR044813">
    <property type="entry name" value="ACP_chloroplastic"/>
</dbReference>
<sequence>MLDTLQKIVAEILRLDYREVLPESTFFCDLGADSLDLYQIMIRVGEQFHIAISSEEFERVTTVSDVVDLIQKEVN</sequence>
<dbReference type="InterPro" id="IPR036736">
    <property type="entry name" value="ACP-like_sf"/>
</dbReference>
<name>I5AQD9_EUBC6</name>
<evidence type="ECO:0000259" key="4">
    <source>
        <dbReference type="PROSITE" id="PS50075"/>
    </source>
</evidence>
<evidence type="ECO:0000256" key="2">
    <source>
        <dbReference type="ARBA" id="ARBA00022553"/>
    </source>
</evidence>
<keyword evidence="6" id="KW-1185">Reference proteome</keyword>
<keyword evidence="1 3" id="KW-0596">Phosphopantetheine</keyword>
<evidence type="ECO:0000256" key="3">
    <source>
        <dbReference type="HAMAP-Rule" id="MF_01217"/>
    </source>
</evidence>
<accession>I5AQD9</accession>
<dbReference type="PANTHER" id="PTHR46153:SF2">
    <property type="entry name" value="ACYL CARRIER PROTEIN"/>
    <property type="match status" value="1"/>
</dbReference>
<dbReference type="InterPro" id="IPR009081">
    <property type="entry name" value="PP-bd_ACP"/>
</dbReference>
<protein>
    <recommendedName>
        <fullName evidence="3">Acyl carrier protein</fullName>
        <shortName evidence="3">ACP</shortName>
    </recommendedName>
</protein>
<keyword evidence="3" id="KW-0963">Cytoplasm</keyword>
<dbReference type="AlphaFoldDB" id="I5AQD9"/>
<comment type="pathway">
    <text evidence="3">Lipid metabolism; fatty acid biosynthesis.</text>
</comment>
<dbReference type="GO" id="GO:0000036">
    <property type="term" value="F:acyl carrier activity"/>
    <property type="evidence" value="ECO:0007669"/>
    <property type="project" value="UniProtKB-UniRule"/>
</dbReference>
<comment type="PTM">
    <text evidence="3">4'-phosphopantetheine is transferred from CoA to a specific serine of apo-ACP by AcpS. This modification is essential for activity because fatty acids are bound in thioester linkage to the sulfhydryl of the prosthetic group.</text>
</comment>
<proteinExistence type="inferred from homology"/>
<dbReference type="InterPro" id="IPR003231">
    <property type="entry name" value="ACP"/>
</dbReference>
<keyword evidence="2 3" id="KW-0597">Phosphoprotein</keyword>
<dbReference type="HAMAP" id="MF_01217">
    <property type="entry name" value="Acyl_carrier"/>
    <property type="match status" value="1"/>
</dbReference>
<keyword evidence="3" id="KW-0275">Fatty acid biosynthesis</keyword>
<dbReference type="SUPFAM" id="SSF47336">
    <property type="entry name" value="ACP-like"/>
    <property type="match status" value="1"/>
</dbReference>
<reference evidence="5 6" key="2">
    <citation type="submission" date="2012-02" db="EMBL/GenBank/DDBJ databases">
        <title>Improved High-Quality Draft sequence of Eubacterium cellulosolvens 6.</title>
        <authorList>
            <consortium name="US DOE Joint Genome Institute"/>
            <person name="Lucas S."/>
            <person name="Han J."/>
            <person name="Lapidus A."/>
            <person name="Cheng J.-F."/>
            <person name="Goodwin L."/>
            <person name="Pitluck S."/>
            <person name="Peters L."/>
            <person name="Mikhailova N."/>
            <person name="Gu W."/>
            <person name="Detter J.C."/>
            <person name="Han C."/>
            <person name="Tapia R."/>
            <person name="Land M."/>
            <person name="Hauser L."/>
            <person name="Kyrpides N."/>
            <person name="Ivanova N."/>
            <person name="Pagani I."/>
            <person name="Johnson E."/>
            <person name="Mukhopadhyay B."/>
            <person name="Anderson I."/>
            <person name="Woyke T."/>
        </authorList>
    </citation>
    <scope>NUCLEOTIDE SEQUENCE [LARGE SCALE GENOMIC DNA]</scope>
    <source>
        <strain evidence="5 6">6</strain>
    </source>
</reference>
<dbReference type="Proteomes" id="UP000005753">
    <property type="component" value="Chromosome"/>
</dbReference>
<dbReference type="eggNOG" id="COG0236">
    <property type="taxonomic scope" value="Bacteria"/>
</dbReference>
<dbReference type="PANTHER" id="PTHR46153">
    <property type="entry name" value="ACYL CARRIER PROTEIN"/>
    <property type="match status" value="1"/>
</dbReference>
<dbReference type="OrthoDB" id="9804551at2"/>